<comment type="similarity">
    <text evidence="2">Belongs to the AB hydrolase superfamily. MetX family.</text>
</comment>
<gene>
    <name evidence="2" type="primary">metXA</name>
    <name evidence="6" type="ORF">FB467_0785</name>
</gene>
<dbReference type="SUPFAM" id="SSF53474">
    <property type="entry name" value="alpha/beta-Hydrolases"/>
    <property type="match status" value="1"/>
</dbReference>
<comment type="subunit">
    <text evidence="2">Homodimer.</text>
</comment>
<dbReference type="GO" id="GO:0004414">
    <property type="term" value="F:homoserine O-acetyltransferase activity"/>
    <property type="evidence" value="ECO:0007669"/>
    <property type="project" value="UniProtKB-UniRule"/>
</dbReference>
<keyword evidence="1 2" id="KW-0808">Transferase</keyword>
<evidence type="ECO:0000256" key="1">
    <source>
        <dbReference type="ARBA" id="ARBA00022679"/>
    </source>
</evidence>
<feature type="active site" evidence="2 3">
    <location>
        <position position="342"/>
    </location>
</feature>
<comment type="caution">
    <text evidence="6">The sequence shown here is derived from an EMBL/GenBank/DDBJ whole genome shotgun (WGS) entry which is preliminary data.</text>
</comment>
<dbReference type="EMBL" id="VFOP01000001">
    <property type="protein sequence ID" value="TQL49698.1"/>
    <property type="molecule type" value="Genomic_DNA"/>
</dbReference>
<dbReference type="Proteomes" id="UP000319516">
    <property type="component" value="Unassembled WGS sequence"/>
</dbReference>
<dbReference type="InterPro" id="IPR000073">
    <property type="entry name" value="AB_hydrolase_1"/>
</dbReference>
<dbReference type="PANTHER" id="PTHR32268:SF11">
    <property type="entry name" value="HOMOSERINE O-ACETYLTRANSFERASE"/>
    <property type="match status" value="1"/>
</dbReference>
<keyword evidence="2" id="KW-0028">Amino-acid biosynthesis</keyword>
<evidence type="ECO:0000259" key="5">
    <source>
        <dbReference type="Pfam" id="PF00561"/>
    </source>
</evidence>
<name>A0A542YNM2_9MICO</name>
<accession>A0A542YNM2</accession>
<keyword evidence="2" id="KW-0486">Methionine biosynthesis</keyword>
<dbReference type="NCBIfam" id="TIGR01392">
    <property type="entry name" value="homoserO_Ac_trn"/>
    <property type="match status" value="1"/>
</dbReference>
<dbReference type="AlphaFoldDB" id="A0A542YNM2"/>
<feature type="region of interest" description="Disordered" evidence="4">
    <location>
        <begin position="231"/>
        <end position="250"/>
    </location>
</feature>
<dbReference type="UniPathway" id="UPA00051">
    <property type="reaction ID" value="UER00074"/>
</dbReference>
<dbReference type="InterPro" id="IPR008220">
    <property type="entry name" value="HAT_MetX-like"/>
</dbReference>
<proteinExistence type="inferred from homology"/>
<evidence type="ECO:0000256" key="3">
    <source>
        <dbReference type="PIRSR" id="PIRSR000443-1"/>
    </source>
</evidence>
<evidence type="ECO:0000313" key="7">
    <source>
        <dbReference type="Proteomes" id="UP000319516"/>
    </source>
</evidence>
<dbReference type="PIRSF" id="PIRSF000443">
    <property type="entry name" value="Homoser_Ac_trans"/>
    <property type="match status" value="1"/>
</dbReference>
<keyword evidence="7" id="KW-1185">Reference proteome</keyword>
<keyword evidence="2" id="KW-0963">Cytoplasm</keyword>
<dbReference type="HAMAP" id="MF_00296">
    <property type="entry name" value="MetX_acyltransf"/>
    <property type="match status" value="1"/>
</dbReference>
<dbReference type="Pfam" id="PF00561">
    <property type="entry name" value="Abhydrolase_1"/>
    <property type="match status" value="1"/>
</dbReference>
<feature type="active site" evidence="2 3">
    <location>
        <position position="313"/>
    </location>
</feature>
<evidence type="ECO:0000313" key="6">
    <source>
        <dbReference type="EMBL" id="TQL49698.1"/>
    </source>
</evidence>
<comment type="pathway">
    <text evidence="2">Amino-acid biosynthesis; L-methionine biosynthesis via de novo pathway; O-acetyl-L-homoserine from L-homoserine: step 1/1.</text>
</comment>
<dbReference type="GO" id="GO:0009086">
    <property type="term" value="P:methionine biosynthetic process"/>
    <property type="evidence" value="ECO:0007669"/>
    <property type="project" value="UniProtKB-UniRule"/>
</dbReference>
<comment type="caution">
    <text evidence="2">Lacks conserved residue(s) required for the propagation of feature annotation.</text>
</comment>
<dbReference type="Gene3D" id="3.40.50.1820">
    <property type="entry name" value="alpha/beta hydrolase"/>
    <property type="match status" value="1"/>
</dbReference>
<comment type="function">
    <text evidence="2">Transfers an acetyl group from acetyl-CoA to L-homoserine, forming acetyl-L-homoserine.</text>
</comment>
<comment type="catalytic activity">
    <reaction evidence="2">
        <text>L-homoserine + acetyl-CoA = O-acetyl-L-homoserine + CoA</text>
        <dbReference type="Rhea" id="RHEA:13701"/>
        <dbReference type="ChEBI" id="CHEBI:57287"/>
        <dbReference type="ChEBI" id="CHEBI:57288"/>
        <dbReference type="ChEBI" id="CHEBI:57476"/>
        <dbReference type="ChEBI" id="CHEBI:57716"/>
        <dbReference type="EC" id="2.3.1.31"/>
    </reaction>
</comment>
<evidence type="ECO:0000256" key="4">
    <source>
        <dbReference type="SAM" id="MobiDB-lite"/>
    </source>
</evidence>
<dbReference type="RefSeq" id="WP_141783923.1">
    <property type="nucleotide sequence ID" value="NZ_BAAAIK010000003.1"/>
</dbReference>
<dbReference type="EC" id="2.3.1.31" evidence="2"/>
<dbReference type="OrthoDB" id="9800754at2"/>
<protein>
    <recommendedName>
        <fullName evidence="2">Homoserine O-acetyltransferase</fullName>
        <shortName evidence="2">HAT</shortName>
        <ecNumber evidence="2">2.3.1.31</ecNumber>
    </recommendedName>
    <alternativeName>
        <fullName evidence="2">Homoserine transacetylase</fullName>
        <shortName evidence="2">HTA</shortName>
    </alternativeName>
</protein>
<dbReference type="NCBIfam" id="NF001209">
    <property type="entry name" value="PRK00175.1"/>
    <property type="match status" value="1"/>
</dbReference>
<keyword evidence="2" id="KW-0012">Acyltransferase</keyword>
<dbReference type="PANTHER" id="PTHR32268">
    <property type="entry name" value="HOMOSERINE O-ACETYLTRANSFERASE"/>
    <property type="match status" value="1"/>
</dbReference>
<feature type="active site" description="Nucleophile" evidence="2 3">
    <location>
        <position position="151"/>
    </location>
</feature>
<dbReference type="GO" id="GO:0005737">
    <property type="term" value="C:cytoplasm"/>
    <property type="evidence" value="ECO:0007669"/>
    <property type="project" value="UniProtKB-SubCell"/>
</dbReference>
<feature type="region of interest" description="Disordered" evidence="4">
    <location>
        <begin position="367"/>
        <end position="420"/>
    </location>
</feature>
<organism evidence="6 7">
    <name type="scientific">Ornithinicoccus hortensis</name>
    <dbReference type="NCBI Taxonomy" id="82346"/>
    <lineage>
        <taxon>Bacteria</taxon>
        <taxon>Bacillati</taxon>
        <taxon>Actinomycetota</taxon>
        <taxon>Actinomycetes</taxon>
        <taxon>Micrococcales</taxon>
        <taxon>Intrasporangiaceae</taxon>
        <taxon>Ornithinicoccus</taxon>
    </lineage>
</organism>
<dbReference type="GO" id="GO:0009092">
    <property type="term" value="P:homoserine metabolic process"/>
    <property type="evidence" value="ECO:0007669"/>
    <property type="project" value="TreeGrafter"/>
</dbReference>
<feature type="binding site" evidence="2">
    <location>
        <position position="220"/>
    </location>
    <ligand>
        <name>substrate</name>
    </ligand>
</feature>
<feature type="domain" description="AB hydrolase-1" evidence="5">
    <location>
        <begin position="46"/>
        <end position="327"/>
    </location>
</feature>
<evidence type="ECO:0000256" key="2">
    <source>
        <dbReference type="HAMAP-Rule" id="MF_00296"/>
    </source>
</evidence>
<comment type="subcellular location">
    <subcellularLocation>
        <location evidence="2">Cytoplasm</location>
    </subcellularLocation>
</comment>
<sequence>MPVGLSTGTRRRSRVVGDLTLESGQTLPDVRLAYESWGRLNEAGDNAVLVLHALTGDSHVEGDTGPDSPTAGWWPGLIGPGRPLDTDRYFVIAPNVLGGCRGSTGPSSPGQDGRPWGSLFPRLTVRDQVRAEALLADRLGIRSFAAVVGGSMGGMRALEWAVTFPGRVKRCLPIATGAVATADQIAWATPQLYAIRADPAFHGGDYYPGPGPRAGLEVARQIAHATYRSGGEMGERFGNQPQRGEDPAHGGRYAVQSYLQHHGRKLVRRFDANTYLHLTEVMNGHDIGRDRGGVDAALRRITADLTVAVVDSDRLFTPEDGALIATAPACRGLATIHSPYGHDGFLIETDQVFAIIADALADRPVRDHGGFSDRAPAHGTTPTQGRAPVTRDAGQAPSRLQRARPAVSAEESVFSGGGLW</sequence>
<reference evidence="6 7" key="1">
    <citation type="submission" date="2019-06" db="EMBL/GenBank/DDBJ databases">
        <title>Sequencing the genomes of 1000 actinobacteria strains.</title>
        <authorList>
            <person name="Klenk H.-P."/>
        </authorList>
    </citation>
    <scope>NUCLEOTIDE SEQUENCE [LARGE SCALE GENOMIC DNA]</scope>
    <source>
        <strain evidence="6 7">DSM 12335</strain>
    </source>
</reference>
<feature type="binding site" evidence="2">
    <location>
        <position position="343"/>
    </location>
    <ligand>
        <name>substrate</name>
    </ligand>
</feature>
<dbReference type="InterPro" id="IPR029058">
    <property type="entry name" value="AB_hydrolase_fold"/>
</dbReference>